<dbReference type="EMBL" id="KN817583">
    <property type="protein sequence ID" value="KJA18896.1"/>
    <property type="molecule type" value="Genomic_DNA"/>
</dbReference>
<keyword evidence="9" id="KW-0560">Oxidoreductase</keyword>
<dbReference type="OrthoDB" id="10029320at2759"/>
<reference evidence="15" key="1">
    <citation type="submission" date="2014-04" db="EMBL/GenBank/DDBJ databases">
        <title>Evolutionary Origins and Diversification of the Mycorrhizal Mutualists.</title>
        <authorList>
            <consortium name="DOE Joint Genome Institute"/>
            <consortium name="Mycorrhizal Genomics Consortium"/>
            <person name="Kohler A."/>
            <person name="Kuo A."/>
            <person name="Nagy L.G."/>
            <person name="Floudas D."/>
            <person name="Copeland A."/>
            <person name="Barry K.W."/>
            <person name="Cichocki N."/>
            <person name="Veneault-Fourrey C."/>
            <person name="LaButti K."/>
            <person name="Lindquist E.A."/>
            <person name="Lipzen A."/>
            <person name="Lundell T."/>
            <person name="Morin E."/>
            <person name="Murat C."/>
            <person name="Riley R."/>
            <person name="Ohm R."/>
            <person name="Sun H."/>
            <person name="Tunlid A."/>
            <person name="Henrissat B."/>
            <person name="Grigoriev I.V."/>
            <person name="Hibbett D.S."/>
            <person name="Martin F."/>
        </authorList>
    </citation>
    <scope>NUCLEOTIDE SEQUENCE [LARGE SCALE GENOMIC DNA]</scope>
    <source>
        <strain evidence="15">FD-334 SS-4</strain>
    </source>
</reference>
<dbReference type="GO" id="GO:0004497">
    <property type="term" value="F:monooxygenase activity"/>
    <property type="evidence" value="ECO:0007669"/>
    <property type="project" value="UniProtKB-KW"/>
</dbReference>
<name>A0A0D2NQ44_HYPSF</name>
<comment type="pathway">
    <text evidence="3">Secondary metabolite biosynthesis; terpenoid biosynthesis.</text>
</comment>
<evidence type="ECO:0000256" key="8">
    <source>
        <dbReference type="ARBA" id="ARBA00022989"/>
    </source>
</evidence>
<dbReference type="GO" id="GO:0005506">
    <property type="term" value="F:iron ion binding"/>
    <property type="evidence" value="ECO:0007669"/>
    <property type="project" value="InterPro"/>
</dbReference>
<evidence type="ECO:0000313" key="14">
    <source>
        <dbReference type="EMBL" id="KJA18896.1"/>
    </source>
</evidence>
<evidence type="ECO:0000256" key="4">
    <source>
        <dbReference type="ARBA" id="ARBA00010617"/>
    </source>
</evidence>
<evidence type="ECO:0000256" key="1">
    <source>
        <dbReference type="ARBA" id="ARBA00001971"/>
    </source>
</evidence>
<keyword evidence="8" id="KW-1133">Transmembrane helix</keyword>
<keyword evidence="15" id="KW-1185">Reference proteome</keyword>
<accession>A0A0D2NQ44</accession>
<dbReference type="InterPro" id="IPR050121">
    <property type="entry name" value="Cytochrome_P450_monoxygenase"/>
</dbReference>
<keyword evidence="12" id="KW-0472">Membrane</keyword>
<dbReference type="PRINTS" id="PR00385">
    <property type="entry name" value="P450"/>
</dbReference>
<evidence type="ECO:0000256" key="12">
    <source>
        <dbReference type="ARBA" id="ARBA00023136"/>
    </source>
</evidence>
<dbReference type="SUPFAM" id="SSF48264">
    <property type="entry name" value="Cytochrome P450"/>
    <property type="match status" value="1"/>
</dbReference>
<dbReference type="PANTHER" id="PTHR24305:SF166">
    <property type="entry name" value="CYTOCHROME P450 12A4, MITOCHONDRIAL-RELATED"/>
    <property type="match status" value="1"/>
</dbReference>
<protein>
    <recommendedName>
        <fullName evidence="16">Cytochrome P450</fullName>
    </recommendedName>
</protein>
<evidence type="ECO:0000256" key="13">
    <source>
        <dbReference type="PIRSR" id="PIRSR602401-1"/>
    </source>
</evidence>
<dbReference type="GO" id="GO:0016020">
    <property type="term" value="C:membrane"/>
    <property type="evidence" value="ECO:0007669"/>
    <property type="project" value="UniProtKB-SubCell"/>
</dbReference>
<dbReference type="Pfam" id="PF00067">
    <property type="entry name" value="p450"/>
    <property type="match status" value="1"/>
</dbReference>
<evidence type="ECO:0000313" key="15">
    <source>
        <dbReference type="Proteomes" id="UP000054270"/>
    </source>
</evidence>
<keyword evidence="5 13" id="KW-0349">Heme</keyword>
<dbReference type="GO" id="GO:0020037">
    <property type="term" value="F:heme binding"/>
    <property type="evidence" value="ECO:0007669"/>
    <property type="project" value="InterPro"/>
</dbReference>
<sequence>MFLLQLPIFLCAGISFSIWIAYKVIYQLYVYPRFFSPLRHVPGPPLGSLLVGQFGEIIRGEAGIPQRAWVKQYGSMVRVVGPIGIERLIVMNPETIHKLMVTDWVEYPRPKFMRDVLGFATGYGLLTVTGNEHKQMRKTMNPAFSLPNLVAQSEMYYDAIDGLIEIMNTKVAAEKDTSKGTVMPMYEWVSKAALDIICSTAFGYTSDSLHNPHNELAEAYEVLTGSQNGPDLAGFIAIVSIPGVVRFLSSRWATAHRDIFSWFPFTNTIPALLGSMERIRAVAAVMLSQKMAAAAAVQEDGEAQRDIMSLLVRARLSEARGALKAGAGPVYAMSDTAMMDQVLTFLGAGHETTASGLAWTLWLLAKNPEAQVRLRAEVTPVFADGARPGYRELQDMQWLDCVVKEALRVMPPVPMTFRQAAKTDYIEGVLVPKGTIFYIPIRVINTWKEVWGEDAEEFKPARWLDLPPKCNDAYSTLTFLAGPHACIGKTMAIIEMKAVLGAIIAAFEFEPAYVGQVPHPTAAVTMKPKDNMPLRVRRIVT</sequence>
<evidence type="ECO:0000256" key="10">
    <source>
        <dbReference type="ARBA" id="ARBA00023004"/>
    </source>
</evidence>
<dbReference type="Proteomes" id="UP000054270">
    <property type="component" value="Unassembled WGS sequence"/>
</dbReference>
<evidence type="ECO:0000256" key="9">
    <source>
        <dbReference type="ARBA" id="ARBA00023002"/>
    </source>
</evidence>
<evidence type="ECO:0000256" key="3">
    <source>
        <dbReference type="ARBA" id="ARBA00004721"/>
    </source>
</evidence>
<evidence type="ECO:0000256" key="11">
    <source>
        <dbReference type="ARBA" id="ARBA00023033"/>
    </source>
</evidence>
<feature type="binding site" description="axial binding residue" evidence="13">
    <location>
        <position position="486"/>
    </location>
    <ligand>
        <name>heme</name>
        <dbReference type="ChEBI" id="CHEBI:30413"/>
    </ligand>
    <ligandPart>
        <name>Fe</name>
        <dbReference type="ChEBI" id="CHEBI:18248"/>
    </ligandPart>
</feature>
<dbReference type="GO" id="GO:0016705">
    <property type="term" value="F:oxidoreductase activity, acting on paired donors, with incorporation or reduction of molecular oxygen"/>
    <property type="evidence" value="ECO:0007669"/>
    <property type="project" value="InterPro"/>
</dbReference>
<evidence type="ECO:0000256" key="6">
    <source>
        <dbReference type="ARBA" id="ARBA00022692"/>
    </source>
</evidence>
<evidence type="ECO:0008006" key="16">
    <source>
        <dbReference type="Google" id="ProtNLM"/>
    </source>
</evidence>
<comment type="cofactor">
    <cofactor evidence="1 13">
        <name>heme</name>
        <dbReference type="ChEBI" id="CHEBI:30413"/>
    </cofactor>
</comment>
<keyword evidence="10 13" id="KW-0408">Iron</keyword>
<dbReference type="InterPro" id="IPR036396">
    <property type="entry name" value="Cyt_P450_sf"/>
</dbReference>
<keyword evidence="11" id="KW-0503">Monooxygenase</keyword>
<dbReference type="PRINTS" id="PR00463">
    <property type="entry name" value="EP450I"/>
</dbReference>
<dbReference type="InterPro" id="IPR001128">
    <property type="entry name" value="Cyt_P450"/>
</dbReference>
<keyword evidence="6" id="KW-0812">Transmembrane</keyword>
<organism evidence="14 15">
    <name type="scientific">Hypholoma sublateritium (strain FD-334 SS-4)</name>
    <dbReference type="NCBI Taxonomy" id="945553"/>
    <lineage>
        <taxon>Eukaryota</taxon>
        <taxon>Fungi</taxon>
        <taxon>Dikarya</taxon>
        <taxon>Basidiomycota</taxon>
        <taxon>Agaricomycotina</taxon>
        <taxon>Agaricomycetes</taxon>
        <taxon>Agaricomycetidae</taxon>
        <taxon>Agaricales</taxon>
        <taxon>Agaricineae</taxon>
        <taxon>Strophariaceae</taxon>
        <taxon>Hypholoma</taxon>
    </lineage>
</organism>
<dbReference type="AlphaFoldDB" id="A0A0D2NQ44"/>
<gene>
    <name evidence="14" type="ORF">HYPSUDRAFT_69561</name>
</gene>
<dbReference type="PANTHER" id="PTHR24305">
    <property type="entry name" value="CYTOCHROME P450"/>
    <property type="match status" value="1"/>
</dbReference>
<comment type="similarity">
    <text evidence="4">Belongs to the cytochrome P450 family.</text>
</comment>
<evidence type="ECO:0000256" key="5">
    <source>
        <dbReference type="ARBA" id="ARBA00022617"/>
    </source>
</evidence>
<evidence type="ECO:0000256" key="7">
    <source>
        <dbReference type="ARBA" id="ARBA00022723"/>
    </source>
</evidence>
<dbReference type="Gene3D" id="1.10.630.10">
    <property type="entry name" value="Cytochrome P450"/>
    <property type="match status" value="1"/>
</dbReference>
<evidence type="ECO:0000256" key="2">
    <source>
        <dbReference type="ARBA" id="ARBA00004370"/>
    </source>
</evidence>
<keyword evidence="7 13" id="KW-0479">Metal-binding</keyword>
<proteinExistence type="inferred from homology"/>
<comment type="subcellular location">
    <subcellularLocation>
        <location evidence="2">Membrane</location>
    </subcellularLocation>
</comment>
<dbReference type="STRING" id="945553.A0A0D2NQ44"/>
<dbReference type="InterPro" id="IPR002401">
    <property type="entry name" value="Cyt_P450_E_grp-I"/>
</dbReference>